<dbReference type="KEGG" id="nei:BG910_03830"/>
<evidence type="ECO:0000256" key="5">
    <source>
        <dbReference type="ARBA" id="ARBA00022967"/>
    </source>
</evidence>
<evidence type="ECO:0000313" key="12">
    <source>
        <dbReference type="EMBL" id="ASK26982.1"/>
    </source>
</evidence>
<dbReference type="Gene3D" id="1.10.15.40">
    <property type="entry name" value="Electron transport complex subunit B, putative Fe-S cluster"/>
    <property type="match status" value="1"/>
</dbReference>
<evidence type="ECO:0000256" key="4">
    <source>
        <dbReference type="ARBA" id="ARBA00022737"/>
    </source>
</evidence>
<dbReference type="EMBL" id="CP022278">
    <property type="protein sequence ID" value="ASK26982.1"/>
    <property type="molecule type" value="Genomic_DNA"/>
</dbReference>
<dbReference type="InterPro" id="IPR007202">
    <property type="entry name" value="4Fe-4S_dom"/>
</dbReference>
<dbReference type="InterPro" id="IPR017896">
    <property type="entry name" value="4Fe4S_Fe-S-bd"/>
</dbReference>
<keyword evidence="9" id="KW-0472">Membrane</keyword>
<name>A0A220S0Q2_9NEIS</name>
<evidence type="ECO:0000256" key="7">
    <source>
        <dbReference type="ARBA" id="ARBA00023004"/>
    </source>
</evidence>
<dbReference type="GO" id="GO:0009055">
    <property type="term" value="F:electron transfer activity"/>
    <property type="evidence" value="ECO:0007669"/>
    <property type="project" value="InterPro"/>
</dbReference>
<keyword evidence="7" id="KW-0408">Iron</keyword>
<dbReference type="InterPro" id="IPR050572">
    <property type="entry name" value="Fe-S_Ferredoxin"/>
</dbReference>
<gene>
    <name evidence="12" type="ORF">BG910_03830</name>
</gene>
<dbReference type="PANTHER" id="PTHR43687">
    <property type="entry name" value="ADENYLYLSULFATE REDUCTASE, BETA SUBUNIT"/>
    <property type="match status" value="1"/>
</dbReference>
<evidence type="ECO:0000256" key="2">
    <source>
        <dbReference type="ARBA" id="ARBA00022485"/>
    </source>
</evidence>
<dbReference type="InterPro" id="IPR010207">
    <property type="entry name" value="Elect_transpt_cplx_RnfB/RsxB"/>
</dbReference>
<feature type="domain" description="4Fe-4S" evidence="11">
    <location>
        <begin position="1"/>
        <end position="57"/>
    </location>
</feature>
<dbReference type="SUPFAM" id="SSF54862">
    <property type="entry name" value="4Fe-4S ferredoxins"/>
    <property type="match status" value="1"/>
</dbReference>
<accession>A0A220S0Q2</accession>
<dbReference type="InterPro" id="IPR017900">
    <property type="entry name" value="4Fe4S_Fe_S_CS"/>
</dbReference>
<evidence type="ECO:0000256" key="6">
    <source>
        <dbReference type="ARBA" id="ARBA00022982"/>
    </source>
</evidence>
<reference evidence="12 13" key="1">
    <citation type="submission" date="2017-06" db="EMBL/GenBank/DDBJ databases">
        <title>Neisseria chenwenguii sp. nov., isolated from the intestinal contents of Tibetan Plateau Pika in Yushu, Qinghai Province, China.</title>
        <authorList>
            <person name="Zhang G."/>
        </authorList>
    </citation>
    <scope>NUCLEOTIDE SEQUENCE [LARGE SCALE GENOMIC DNA]</scope>
    <source>
        <strain evidence="12 13">10023</strain>
    </source>
</reference>
<feature type="domain" description="4Fe-4S ferredoxin-type" evidence="10">
    <location>
        <begin position="99"/>
        <end position="128"/>
    </location>
</feature>
<dbReference type="GO" id="GO:0051539">
    <property type="term" value="F:4 iron, 4 sulfur cluster binding"/>
    <property type="evidence" value="ECO:0007669"/>
    <property type="project" value="UniProtKB-KW"/>
</dbReference>
<dbReference type="AlphaFoldDB" id="A0A220S0Q2"/>
<keyword evidence="4" id="KW-0677">Repeat</keyword>
<dbReference type="PROSITE" id="PS51379">
    <property type="entry name" value="4FE4S_FER_2"/>
    <property type="match status" value="2"/>
</dbReference>
<dbReference type="PROSITE" id="PS51656">
    <property type="entry name" value="4FE4S"/>
    <property type="match status" value="1"/>
</dbReference>
<feature type="domain" description="4Fe-4S ferredoxin-type" evidence="10">
    <location>
        <begin position="69"/>
        <end position="98"/>
    </location>
</feature>
<keyword evidence="2" id="KW-0004">4Fe-4S</keyword>
<dbReference type="RefSeq" id="WP_089035700.1">
    <property type="nucleotide sequence ID" value="NZ_CP022278.1"/>
</dbReference>
<dbReference type="PROSITE" id="PS00198">
    <property type="entry name" value="4FE4S_FER_1"/>
    <property type="match status" value="2"/>
</dbReference>
<organism evidence="12 13">
    <name type="scientific">Neisseria chenwenguii</name>
    <dbReference type="NCBI Taxonomy" id="1853278"/>
    <lineage>
        <taxon>Bacteria</taxon>
        <taxon>Pseudomonadati</taxon>
        <taxon>Pseudomonadota</taxon>
        <taxon>Betaproteobacteria</taxon>
        <taxon>Neisseriales</taxon>
        <taxon>Neisseriaceae</taxon>
        <taxon>Neisseria</taxon>
    </lineage>
</organism>
<dbReference type="Pfam" id="PF14697">
    <property type="entry name" value="Fer4_21"/>
    <property type="match status" value="1"/>
</dbReference>
<evidence type="ECO:0000259" key="10">
    <source>
        <dbReference type="PROSITE" id="PS51379"/>
    </source>
</evidence>
<dbReference type="Proteomes" id="UP000198238">
    <property type="component" value="Chromosome"/>
</dbReference>
<dbReference type="PANTHER" id="PTHR43687:SF1">
    <property type="entry name" value="FERREDOXIN III"/>
    <property type="match status" value="1"/>
</dbReference>
<sequence>MNIHTINRLLPQTQCRECGFSGCLPYAEALAKGEAAVNLCAPGGGAVMADIAELLGKSPVAPAKIQTKALAWIDEAVCIGCTACIRACPVDAIMGARKLMHTVIAEECTGCGLCVAPCPVDCIHMQPVEADFLPQARSLGESAEPRFAAAEHARARFERRETRKRREADERRALLAEREAAVKAKIQRAPETAAKPAFNPADLIAKAMAKAQSQQAALADVANREDFKTRQIAEAKQRAELRRAQRDMKYGSDEEKAAALVYLRRYKAEQEAKAERTKAEKR</sequence>
<keyword evidence="6" id="KW-0249">Electron transport</keyword>
<keyword evidence="8" id="KW-0411">Iron-sulfur</keyword>
<evidence type="ECO:0000256" key="1">
    <source>
        <dbReference type="ARBA" id="ARBA00022448"/>
    </source>
</evidence>
<keyword evidence="5" id="KW-1278">Translocase</keyword>
<dbReference type="Gene3D" id="3.30.70.20">
    <property type="match status" value="1"/>
</dbReference>
<evidence type="ECO:0000313" key="13">
    <source>
        <dbReference type="Proteomes" id="UP000198238"/>
    </source>
</evidence>
<dbReference type="NCBIfam" id="TIGR01944">
    <property type="entry name" value="rnfB"/>
    <property type="match status" value="1"/>
</dbReference>
<evidence type="ECO:0000256" key="3">
    <source>
        <dbReference type="ARBA" id="ARBA00022723"/>
    </source>
</evidence>
<dbReference type="GO" id="GO:0046872">
    <property type="term" value="F:metal ion binding"/>
    <property type="evidence" value="ECO:0007669"/>
    <property type="project" value="UniProtKB-KW"/>
</dbReference>
<dbReference type="Pfam" id="PF04060">
    <property type="entry name" value="FeS"/>
    <property type="match status" value="1"/>
</dbReference>
<evidence type="ECO:0000256" key="8">
    <source>
        <dbReference type="ARBA" id="ARBA00023014"/>
    </source>
</evidence>
<evidence type="ECO:0000256" key="9">
    <source>
        <dbReference type="ARBA" id="ARBA00023136"/>
    </source>
</evidence>
<proteinExistence type="predicted"/>
<protein>
    <submittedName>
        <fullName evidence="12">Ferredoxin</fullName>
    </submittedName>
</protein>
<keyword evidence="3" id="KW-0479">Metal-binding</keyword>
<evidence type="ECO:0000259" key="11">
    <source>
        <dbReference type="PROSITE" id="PS51656"/>
    </source>
</evidence>
<keyword evidence="13" id="KW-1185">Reference proteome</keyword>
<keyword evidence="1" id="KW-0813">Transport</keyword>